<keyword evidence="5" id="KW-1185">Reference proteome</keyword>
<evidence type="ECO:0000259" key="3">
    <source>
        <dbReference type="PROSITE" id="PS50157"/>
    </source>
</evidence>
<dbReference type="InterPro" id="IPR013087">
    <property type="entry name" value="Znf_C2H2_type"/>
</dbReference>
<dbReference type="Gene3D" id="3.30.160.60">
    <property type="entry name" value="Classic Zinc Finger"/>
    <property type="match status" value="1"/>
</dbReference>
<dbReference type="OrthoDB" id="654211at2759"/>
<gene>
    <name evidence="4" type="ORF">M408DRAFT_23866</name>
</gene>
<accession>A0A0C3B7S3</accession>
<feature type="compositionally biased region" description="Acidic residues" evidence="2">
    <location>
        <begin position="256"/>
        <end position="274"/>
    </location>
</feature>
<dbReference type="PROSITE" id="PS50157">
    <property type="entry name" value="ZINC_FINGER_C2H2_2"/>
    <property type="match status" value="1"/>
</dbReference>
<dbReference type="InterPro" id="IPR036236">
    <property type="entry name" value="Znf_C2H2_sf"/>
</dbReference>
<sequence>MNMRQPLQERYGFEPVHYSFGVTASSSRSSTPSVPSPPYTGVLDQVIGGQNLYNAHFAYDAQMQQYIPEAQPQYVQQVDLFSITPFSQEMGYQCIAPPELHFGPPPPFPAPPQAQPEYKPLPSEVLSRNMLPAPSGAPSFELPKRKGERALARLHRSAVDPDRHWPCNQCIQKFSRKSDLTRHLKRHAGRKDYPCTAPSCPLPNKDRQFYRADARRRHWLKSPECEIAFYKTPEGIAWTKKNGNRRGVITPYFAEDSNDDYGDNSDDAESSYTE</sequence>
<reference evidence="4 5" key="1">
    <citation type="submission" date="2014-04" db="EMBL/GenBank/DDBJ databases">
        <authorList>
            <consortium name="DOE Joint Genome Institute"/>
            <person name="Kuo A."/>
            <person name="Zuccaro A."/>
            <person name="Kohler A."/>
            <person name="Nagy L.G."/>
            <person name="Floudas D."/>
            <person name="Copeland A."/>
            <person name="Barry K.W."/>
            <person name="Cichocki N."/>
            <person name="Veneault-Fourrey C."/>
            <person name="LaButti K."/>
            <person name="Lindquist E.A."/>
            <person name="Lipzen A."/>
            <person name="Lundell T."/>
            <person name="Morin E."/>
            <person name="Murat C."/>
            <person name="Sun H."/>
            <person name="Tunlid A."/>
            <person name="Henrissat B."/>
            <person name="Grigoriev I.V."/>
            <person name="Hibbett D.S."/>
            <person name="Martin F."/>
            <person name="Nordberg H.P."/>
            <person name="Cantor M.N."/>
            <person name="Hua S.X."/>
        </authorList>
    </citation>
    <scope>NUCLEOTIDE SEQUENCE [LARGE SCALE GENOMIC DNA]</scope>
    <source>
        <strain evidence="4 5">MAFF 305830</strain>
    </source>
</reference>
<evidence type="ECO:0000256" key="1">
    <source>
        <dbReference type="PROSITE-ProRule" id="PRU00042"/>
    </source>
</evidence>
<keyword evidence="1" id="KW-0862">Zinc</keyword>
<dbReference type="EMBL" id="KN824294">
    <property type="protein sequence ID" value="KIM28154.1"/>
    <property type="molecule type" value="Genomic_DNA"/>
</dbReference>
<keyword evidence="1" id="KW-0863">Zinc-finger</keyword>
<dbReference type="HOGENOM" id="CLU_1042491_0_0_1"/>
<feature type="domain" description="C2H2-type" evidence="3">
    <location>
        <begin position="165"/>
        <end position="192"/>
    </location>
</feature>
<organism evidence="4 5">
    <name type="scientific">Serendipita vermifera MAFF 305830</name>
    <dbReference type="NCBI Taxonomy" id="933852"/>
    <lineage>
        <taxon>Eukaryota</taxon>
        <taxon>Fungi</taxon>
        <taxon>Dikarya</taxon>
        <taxon>Basidiomycota</taxon>
        <taxon>Agaricomycotina</taxon>
        <taxon>Agaricomycetes</taxon>
        <taxon>Sebacinales</taxon>
        <taxon>Serendipitaceae</taxon>
        <taxon>Serendipita</taxon>
    </lineage>
</organism>
<reference evidence="5" key="2">
    <citation type="submission" date="2015-01" db="EMBL/GenBank/DDBJ databases">
        <title>Evolutionary Origins and Diversification of the Mycorrhizal Mutualists.</title>
        <authorList>
            <consortium name="DOE Joint Genome Institute"/>
            <consortium name="Mycorrhizal Genomics Consortium"/>
            <person name="Kohler A."/>
            <person name="Kuo A."/>
            <person name="Nagy L.G."/>
            <person name="Floudas D."/>
            <person name="Copeland A."/>
            <person name="Barry K.W."/>
            <person name="Cichocki N."/>
            <person name="Veneault-Fourrey C."/>
            <person name="LaButti K."/>
            <person name="Lindquist E.A."/>
            <person name="Lipzen A."/>
            <person name="Lundell T."/>
            <person name="Morin E."/>
            <person name="Murat C."/>
            <person name="Riley R."/>
            <person name="Ohm R."/>
            <person name="Sun H."/>
            <person name="Tunlid A."/>
            <person name="Henrissat B."/>
            <person name="Grigoriev I.V."/>
            <person name="Hibbett D.S."/>
            <person name="Martin F."/>
        </authorList>
    </citation>
    <scope>NUCLEOTIDE SEQUENCE [LARGE SCALE GENOMIC DNA]</scope>
    <source>
        <strain evidence="5">MAFF 305830</strain>
    </source>
</reference>
<keyword evidence="1" id="KW-0479">Metal-binding</keyword>
<evidence type="ECO:0000256" key="2">
    <source>
        <dbReference type="SAM" id="MobiDB-lite"/>
    </source>
</evidence>
<proteinExistence type="predicted"/>
<dbReference type="Proteomes" id="UP000054097">
    <property type="component" value="Unassembled WGS sequence"/>
</dbReference>
<protein>
    <recommendedName>
        <fullName evidence="3">C2H2-type domain-containing protein</fullName>
    </recommendedName>
</protein>
<dbReference type="SUPFAM" id="SSF57667">
    <property type="entry name" value="beta-beta-alpha zinc fingers"/>
    <property type="match status" value="1"/>
</dbReference>
<name>A0A0C3B7S3_SERVB</name>
<dbReference type="GO" id="GO:0008270">
    <property type="term" value="F:zinc ion binding"/>
    <property type="evidence" value="ECO:0007669"/>
    <property type="project" value="UniProtKB-KW"/>
</dbReference>
<dbReference type="PROSITE" id="PS00028">
    <property type="entry name" value="ZINC_FINGER_C2H2_1"/>
    <property type="match status" value="1"/>
</dbReference>
<feature type="region of interest" description="Disordered" evidence="2">
    <location>
        <begin position="251"/>
        <end position="274"/>
    </location>
</feature>
<dbReference type="AlphaFoldDB" id="A0A0C3B7S3"/>
<evidence type="ECO:0000313" key="4">
    <source>
        <dbReference type="EMBL" id="KIM28154.1"/>
    </source>
</evidence>
<evidence type="ECO:0000313" key="5">
    <source>
        <dbReference type="Proteomes" id="UP000054097"/>
    </source>
</evidence>